<keyword evidence="2" id="KW-1185">Reference proteome</keyword>
<proteinExistence type="predicted"/>
<evidence type="ECO:0000313" key="2">
    <source>
        <dbReference type="Proteomes" id="UP001732700"/>
    </source>
</evidence>
<accession>A0ACD5XMR5</accession>
<reference evidence="1" key="1">
    <citation type="submission" date="2021-05" db="EMBL/GenBank/DDBJ databases">
        <authorList>
            <person name="Scholz U."/>
            <person name="Mascher M."/>
            <person name="Fiebig A."/>
        </authorList>
    </citation>
    <scope>NUCLEOTIDE SEQUENCE [LARGE SCALE GENOMIC DNA]</scope>
</reference>
<sequence length="332" mass="37886">MQESEWPPSVYKVYVFSSKSGRWEEKDFLRDGDAAGTVGEMQKRYSDFRSIYLRGALYVKCGDDFLMRLSLSNNTYNVIKPPMDLQLEGRQEVSIARSEKGVYFLALYKYRLGVWVLNESSGQMEWMLTYDKDLKPMLAYHRFDHRVHAPWNLEDINYNLFLSSRSPEENNKPATGKILEWNSDDDGDDEKENMAKHSDSKDNKDCYGYGDIEILGLHPYKEYDSTEEGSVESNDTLYDDTDLAAPTPAAELVVPTSKASSITKVSNAGDYEDDSILHLLDYDSGSESPYETYPVIHHAIYMANNTELTVDPFTTCSLPPQPPLRSSRTAWT</sequence>
<organism evidence="1 2">
    <name type="scientific">Avena sativa</name>
    <name type="common">Oat</name>
    <dbReference type="NCBI Taxonomy" id="4498"/>
    <lineage>
        <taxon>Eukaryota</taxon>
        <taxon>Viridiplantae</taxon>
        <taxon>Streptophyta</taxon>
        <taxon>Embryophyta</taxon>
        <taxon>Tracheophyta</taxon>
        <taxon>Spermatophyta</taxon>
        <taxon>Magnoliopsida</taxon>
        <taxon>Liliopsida</taxon>
        <taxon>Poales</taxon>
        <taxon>Poaceae</taxon>
        <taxon>BOP clade</taxon>
        <taxon>Pooideae</taxon>
        <taxon>Poodae</taxon>
        <taxon>Poeae</taxon>
        <taxon>Poeae Chloroplast Group 1 (Aveneae type)</taxon>
        <taxon>Aveninae</taxon>
        <taxon>Avena</taxon>
    </lineage>
</organism>
<protein>
    <submittedName>
        <fullName evidence="1">Uncharacterized protein</fullName>
    </submittedName>
</protein>
<reference evidence="1" key="2">
    <citation type="submission" date="2025-09" db="UniProtKB">
        <authorList>
            <consortium name="EnsemblPlants"/>
        </authorList>
    </citation>
    <scope>IDENTIFICATION</scope>
</reference>
<dbReference type="Proteomes" id="UP001732700">
    <property type="component" value="Chromosome 5A"/>
</dbReference>
<evidence type="ECO:0000313" key="1">
    <source>
        <dbReference type="EnsemblPlants" id="AVESA.00010b.r2.5AG0814830.1.CDS"/>
    </source>
</evidence>
<name>A0ACD5XMR5_AVESA</name>
<dbReference type="EnsemblPlants" id="AVESA.00010b.r2.5AG0814830.1">
    <property type="protein sequence ID" value="AVESA.00010b.r2.5AG0814830.1.CDS"/>
    <property type="gene ID" value="AVESA.00010b.r2.5AG0814830"/>
</dbReference>